<name>A0ABT5C4Q8_9BACT</name>
<proteinExistence type="predicted"/>
<accession>A0ABT5C4Q8</accession>
<feature type="compositionally biased region" description="Low complexity" evidence="1">
    <location>
        <begin position="445"/>
        <end position="456"/>
    </location>
</feature>
<dbReference type="EMBL" id="JAQNDK010000002">
    <property type="protein sequence ID" value="MDC0680167.1"/>
    <property type="molecule type" value="Genomic_DNA"/>
</dbReference>
<comment type="caution">
    <text evidence="3">The sequence shown here is derived from an EMBL/GenBank/DDBJ whole genome shotgun (WGS) entry which is preliminary data.</text>
</comment>
<dbReference type="PROSITE" id="PS51257">
    <property type="entry name" value="PROKAR_LIPOPROTEIN"/>
    <property type="match status" value="1"/>
</dbReference>
<feature type="compositionally biased region" description="Basic and acidic residues" evidence="1">
    <location>
        <begin position="457"/>
        <end position="468"/>
    </location>
</feature>
<evidence type="ECO:0000313" key="3">
    <source>
        <dbReference type="EMBL" id="MDC0680167.1"/>
    </source>
</evidence>
<keyword evidence="4" id="KW-1185">Reference proteome</keyword>
<feature type="signal peptide" evidence="2">
    <location>
        <begin position="1"/>
        <end position="20"/>
    </location>
</feature>
<evidence type="ECO:0008006" key="5">
    <source>
        <dbReference type="Google" id="ProtNLM"/>
    </source>
</evidence>
<organism evidence="3 4">
    <name type="scientific">Sorangium atrum</name>
    <dbReference type="NCBI Taxonomy" id="2995308"/>
    <lineage>
        <taxon>Bacteria</taxon>
        <taxon>Pseudomonadati</taxon>
        <taxon>Myxococcota</taxon>
        <taxon>Polyangia</taxon>
        <taxon>Polyangiales</taxon>
        <taxon>Polyangiaceae</taxon>
        <taxon>Sorangium</taxon>
    </lineage>
</organism>
<reference evidence="3 4" key="1">
    <citation type="submission" date="2023-01" db="EMBL/GenBank/DDBJ databases">
        <title>Minimal conservation of predation-associated metabolite biosynthetic gene clusters underscores biosynthetic potential of Myxococcota including descriptions for ten novel species: Archangium lansinium sp. nov., Myxococcus landrumus sp. nov., Nannocystis bai.</title>
        <authorList>
            <person name="Ahearne A."/>
            <person name="Stevens C."/>
            <person name="Dowd S."/>
        </authorList>
    </citation>
    <scope>NUCLEOTIDE SEQUENCE [LARGE SCALE GENOMIC DNA]</scope>
    <source>
        <strain evidence="3 4">WIWO2</strain>
    </source>
</reference>
<protein>
    <recommendedName>
        <fullName evidence="5">Secreted protein</fullName>
    </recommendedName>
</protein>
<dbReference type="RefSeq" id="WP_272097201.1">
    <property type="nucleotide sequence ID" value="NZ_JAQNDK010000002.1"/>
</dbReference>
<sequence length="638" mass="66992">MKRAALLPIALLTACAGAPAPQRAPDAPVLAAPRPAVAAPAVAAAQPATAPAELAFVLRIAHPKRTWDNVARLLPSSAFVFTIGSTDPTKVLAQAVGPELAAIVDLDRPLDVAFLGTMGDHAVASLSVAEQDVPRLADRFALKELKEHPGLLRVERARDAEPDDEAPPWACAFDPGERRDGARLLCGTNVEDIETAAAYLVQVVAREPLDADARIELSERTLRQAVEEASGAGDADEDDGRAGALGQELAAGFLRDIERLNVDLTWGRADVEVGLTLRFAGRRSPLTLAFAPAAAQDAAPPPAFFRLPADTAVAFHTQGASRAELTPLREAVFKALRDDMIDDGYDETRLDQVLDRLETLALTGGPFVFGAGANGAAAEKALAAYQRDKGAQRAQKAARLALQGWMLASVEEPAPTWISSVKELLLRGDELDKLKRSAPKDGNTARAAGKPGGAPKDGARKDDEDKQRTTHAIVRAPASLPAGTLHVELRSKPLTKDAPPAHTTHLYVVPAGQRTWFGIGEDEAALVDRLRVAVDPGRDEGTLGAAPDIDVLRRRGTLAGGLFSLAGLTLLAANGDTPEALDKVAKDLAALAALPARGGVAIPLAVTSEVLGSGAARLDVRVRLTHAGIQDAIALLAR</sequence>
<keyword evidence="2" id="KW-0732">Signal</keyword>
<dbReference type="Proteomes" id="UP001217485">
    <property type="component" value="Unassembled WGS sequence"/>
</dbReference>
<evidence type="ECO:0000256" key="2">
    <source>
        <dbReference type="SAM" id="SignalP"/>
    </source>
</evidence>
<evidence type="ECO:0000256" key="1">
    <source>
        <dbReference type="SAM" id="MobiDB-lite"/>
    </source>
</evidence>
<gene>
    <name evidence="3" type="ORF">POL72_20670</name>
</gene>
<evidence type="ECO:0000313" key="4">
    <source>
        <dbReference type="Proteomes" id="UP001217485"/>
    </source>
</evidence>
<feature type="chain" id="PRO_5047176707" description="Secreted protein" evidence="2">
    <location>
        <begin position="21"/>
        <end position="638"/>
    </location>
</feature>
<feature type="region of interest" description="Disordered" evidence="1">
    <location>
        <begin position="435"/>
        <end position="469"/>
    </location>
</feature>